<dbReference type="EMBL" id="JAEQMY010000009">
    <property type="protein sequence ID" value="MBL0403964.1"/>
    <property type="molecule type" value="Genomic_DNA"/>
</dbReference>
<accession>A0A937CXG7</accession>
<dbReference type="GO" id="GO:0016846">
    <property type="term" value="F:carbon-sulfur lyase activity"/>
    <property type="evidence" value="ECO:0007669"/>
    <property type="project" value="InterPro"/>
</dbReference>
<comment type="similarity">
    <text evidence="1">Belongs to the Gfa family.</text>
</comment>
<evidence type="ECO:0000256" key="1">
    <source>
        <dbReference type="ARBA" id="ARBA00005495"/>
    </source>
</evidence>
<evidence type="ECO:0000259" key="4">
    <source>
        <dbReference type="PROSITE" id="PS51891"/>
    </source>
</evidence>
<dbReference type="GO" id="GO:0046872">
    <property type="term" value="F:metal ion binding"/>
    <property type="evidence" value="ECO:0007669"/>
    <property type="project" value="UniProtKB-KW"/>
</dbReference>
<keyword evidence="2" id="KW-0479">Metal-binding</keyword>
<comment type="caution">
    <text evidence="5">The sequence shown here is derived from an EMBL/GenBank/DDBJ whole genome shotgun (WGS) entry which is preliminary data.</text>
</comment>
<reference evidence="5" key="1">
    <citation type="submission" date="2021-01" db="EMBL/GenBank/DDBJ databases">
        <title>Microvirga sp.</title>
        <authorList>
            <person name="Kim M.K."/>
        </authorList>
    </citation>
    <scope>NUCLEOTIDE SEQUENCE</scope>
    <source>
        <strain evidence="5">5420S-16</strain>
    </source>
</reference>
<dbReference type="AlphaFoldDB" id="A0A937CXG7"/>
<gene>
    <name evidence="5" type="ORF">JKG68_08315</name>
</gene>
<dbReference type="InterPro" id="IPR011057">
    <property type="entry name" value="Mss4-like_sf"/>
</dbReference>
<dbReference type="Gene3D" id="2.170.150.70">
    <property type="match status" value="1"/>
</dbReference>
<dbReference type="InterPro" id="IPR006913">
    <property type="entry name" value="CENP-V/GFA"/>
</dbReference>
<organism evidence="5 6">
    <name type="scientific">Microvirga aerilata</name>
    <dbReference type="NCBI Taxonomy" id="670292"/>
    <lineage>
        <taxon>Bacteria</taxon>
        <taxon>Pseudomonadati</taxon>
        <taxon>Pseudomonadota</taxon>
        <taxon>Alphaproteobacteria</taxon>
        <taxon>Hyphomicrobiales</taxon>
        <taxon>Methylobacteriaceae</taxon>
        <taxon>Microvirga</taxon>
    </lineage>
</organism>
<dbReference type="PROSITE" id="PS51891">
    <property type="entry name" value="CENP_V_GFA"/>
    <property type="match status" value="1"/>
</dbReference>
<keyword evidence="6" id="KW-1185">Reference proteome</keyword>
<evidence type="ECO:0000256" key="2">
    <source>
        <dbReference type="ARBA" id="ARBA00022723"/>
    </source>
</evidence>
<proteinExistence type="inferred from homology"/>
<dbReference type="Proteomes" id="UP000605848">
    <property type="component" value="Unassembled WGS sequence"/>
</dbReference>
<dbReference type="SUPFAM" id="SSF51316">
    <property type="entry name" value="Mss4-like"/>
    <property type="match status" value="1"/>
</dbReference>
<dbReference type="RefSeq" id="WP_202057999.1">
    <property type="nucleotide sequence ID" value="NZ_JAEQMY010000009.1"/>
</dbReference>
<protein>
    <submittedName>
        <fullName evidence="5">GFA family protein</fullName>
    </submittedName>
</protein>
<evidence type="ECO:0000313" key="5">
    <source>
        <dbReference type="EMBL" id="MBL0403964.1"/>
    </source>
</evidence>
<dbReference type="PANTHER" id="PTHR28620">
    <property type="entry name" value="CENTROMERE PROTEIN V"/>
    <property type="match status" value="1"/>
</dbReference>
<dbReference type="PANTHER" id="PTHR28620:SF1">
    <property type="entry name" value="CENP-V_GFA DOMAIN-CONTAINING PROTEIN"/>
    <property type="match status" value="1"/>
</dbReference>
<keyword evidence="3" id="KW-0862">Zinc</keyword>
<evidence type="ECO:0000256" key="3">
    <source>
        <dbReference type="ARBA" id="ARBA00022833"/>
    </source>
</evidence>
<feature type="domain" description="CENP-V/GFA" evidence="4">
    <location>
        <begin position="4"/>
        <end position="112"/>
    </location>
</feature>
<evidence type="ECO:0000313" key="6">
    <source>
        <dbReference type="Proteomes" id="UP000605848"/>
    </source>
</evidence>
<dbReference type="Pfam" id="PF04828">
    <property type="entry name" value="GFA"/>
    <property type="match status" value="1"/>
</dbReference>
<dbReference type="InterPro" id="IPR052355">
    <property type="entry name" value="CENP-V-like"/>
</dbReference>
<name>A0A937CXG7_9HYPH</name>
<sequence>MALHTGSCHCGKVAFEVETDLEQVIECNCSICRRKGYLLTFVPRGALKVIRGEEDLSTYTFNTHTIQHRFCSTCGAAPFGEGKQPTGEATAAINVRCLETVELADLRTIPFNGRDARG</sequence>